<comment type="similarity">
    <text evidence="1">Belongs to the ATP-dependent AMP-binding enzyme family.</text>
</comment>
<dbReference type="Gene3D" id="3.30.300.30">
    <property type="match status" value="1"/>
</dbReference>
<dbReference type="InterPro" id="IPR042099">
    <property type="entry name" value="ANL_N_sf"/>
</dbReference>
<evidence type="ECO:0000259" key="4">
    <source>
        <dbReference type="Pfam" id="PF13193"/>
    </source>
</evidence>
<feature type="domain" description="AMP-binding enzyme C-terminal" evidence="4">
    <location>
        <begin position="375"/>
        <end position="449"/>
    </location>
</feature>
<dbReference type="InterPro" id="IPR000873">
    <property type="entry name" value="AMP-dep_synth/lig_dom"/>
</dbReference>
<keyword evidence="6" id="KW-1185">Reference proteome</keyword>
<dbReference type="NCBIfam" id="NF005662">
    <property type="entry name" value="PRK07445.1-4"/>
    <property type="match status" value="1"/>
</dbReference>
<dbReference type="PANTHER" id="PTHR43201">
    <property type="entry name" value="ACYL-COA SYNTHETASE"/>
    <property type="match status" value="1"/>
</dbReference>
<evidence type="ECO:0000313" key="6">
    <source>
        <dbReference type="Proteomes" id="UP000008206"/>
    </source>
</evidence>
<dbReference type="Proteomes" id="UP000008206">
    <property type="component" value="Chromosome"/>
</dbReference>
<name>E0UDR7_GLOV7</name>
<sequence length="461" mass="52009">MINVSEEGLLSYLKQRCQQEWLIGYDSHKFYTLTENYYQKFLTEKPANIFLIEEKPLNFLTAFLAAVAAKCPIFLGNPHWQQNECEQILEWVQPALIISSHKDKLTEINSISQCSREKQNPPAAMGFISGQSLQNTIMIPTGGSSGKIRFAIHTWQTLTASVKGFYQYFGVEFINSFCILPLYHVSGLMQFLRSFLTEGHFNIFSYQTLKQQIAELPANRQDYFISLVPTQLQFLLDSNPLWLSQFSTVLLGGAAAWTSLLEKARKFEIRLAPTYGMTETASQVVSLKPEEFLKGNNSSGQVLPHAQVTLSAQKEGTIAIKAESLFLGYYAEASFQDEFFYPDDLGRFDNQNYLYILGRNSQKIITGGENVYPSEVEAALLETGLVKDVAVIGLADPHWGERVTAIYVPLSAEISAETLQNALGKKISKYKIPKQWITVKSLPRNQQGKLNYQQLKKLTAN</sequence>
<dbReference type="eggNOG" id="COG0318">
    <property type="taxonomic scope" value="Bacteria"/>
</dbReference>
<dbReference type="InterPro" id="IPR025110">
    <property type="entry name" value="AMP-bd_C"/>
</dbReference>
<evidence type="ECO:0000259" key="3">
    <source>
        <dbReference type="Pfam" id="PF00501"/>
    </source>
</evidence>
<proteinExistence type="inferred from homology"/>
<dbReference type="AlphaFoldDB" id="E0UDR7"/>
<dbReference type="GO" id="GO:0031956">
    <property type="term" value="F:medium-chain fatty acid-CoA ligase activity"/>
    <property type="evidence" value="ECO:0007669"/>
    <property type="project" value="TreeGrafter"/>
</dbReference>
<dbReference type="OrthoDB" id="9765680at2"/>
<dbReference type="HOGENOM" id="CLU_000022_59_3_3"/>
<dbReference type="STRING" id="497965.Cyan7822_4594"/>
<evidence type="ECO:0000313" key="5">
    <source>
        <dbReference type="EMBL" id="ADN16502.1"/>
    </source>
</evidence>
<dbReference type="EMBL" id="CP002198">
    <property type="protein sequence ID" value="ADN16502.1"/>
    <property type="molecule type" value="Genomic_DNA"/>
</dbReference>
<dbReference type="PANTHER" id="PTHR43201:SF5">
    <property type="entry name" value="MEDIUM-CHAIN ACYL-COA LIGASE ACSF2, MITOCHONDRIAL"/>
    <property type="match status" value="1"/>
</dbReference>
<evidence type="ECO:0000256" key="1">
    <source>
        <dbReference type="ARBA" id="ARBA00006432"/>
    </source>
</evidence>
<keyword evidence="2 5" id="KW-0436">Ligase</keyword>
<dbReference type="Pfam" id="PF13193">
    <property type="entry name" value="AMP-binding_C"/>
    <property type="match status" value="1"/>
</dbReference>
<evidence type="ECO:0000256" key="2">
    <source>
        <dbReference type="ARBA" id="ARBA00022598"/>
    </source>
</evidence>
<organism evidence="5 6">
    <name type="scientific">Gloeothece verrucosa (strain PCC 7822)</name>
    <name type="common">Cyanothece sp. (strain PCC 7822)</name>
    <dbReference type="NCBI Taxonomy" id="497965"/>
    <lineage>
        <taxon>Bacteria</taxon>
        <taxon>Bacillati</taxon>
        <taxon>Cyanobacteriota</taxon>
        <taxon>Cyanophyceae</taxon>
        <taxon>Oscillatoriophycideae</taxon>
        <taxon>Chroococcales</taxon>
        <taxon>Aphanothecaceae</taxon>
        <taxon>Gloeothece</taxon>
        <taxon>Gloeothece verrucosa</taxon>
    </lineage>
</organism>
<feature type="domain" description="AMP-dependent synthetase/ligase" evidence="3">
    <location>
        <begin position="50"/>
        <end position="330"/>
    </location>
</feature>
<reference evidence="6" key="1">
    <citation type="journal article" date="2011" name="MBio">
        <title>Novel metabolic attributes of the genus Cyanothece, comprising a group of unicellular nitrogen-fixing Cyanobacteria.</title>
        <authorList>
            <person name="Bandyopadhyay A."/>
            <person name="Elvitigala T."/>
            <person name="Welsh E."/>
            <person name="Stockel J."/>
            <person name="Liberton M."/>
            <person name="Min H."/>
            <person name="Sherman L.A."/>
            <person name="Pakrasi H.B."/>
        </authorList>
    </citation>
    <scope>NUCLEOTIDE SEQUENCE [LARGE SCALE GENOMIC DNA]</scope>
    <source>
        <strain evidence="6">PCC 7822</strain>
    </source>
</reference>
<protein>
    <submittedName>
        <fullName evidence="5">AMP-dependent synthetase and ligase</fullName>
    </submittedName>
</protein>
<dbReference type="Pfam" id="PF00501">
    <property type="entry name" value="AMP-binding"/>
    <property type="match status" value="1"/>
</dbReference>
<dbReference type="RefSeq" id="WP_013324544.1">
    <property type="nucleotide sequence ID" value="NC_014501.1"/>
</dbReference>
<dbReference type="KEGG" id="cyj:Cyan7822_4594"/>
<gene>
    <name evidence="5" type="ordered locus">Cyan7822_4594</name>
</gene>
<accession>E0UDR7</accession>
<dbReference type="Gene3D" id="3.40.50.12780">
    <property type="entry name" value="N-terminal domain of ligase-like"/>
    <property type="match status" value="1"/>
</dbReference>
<dbReference type="GO" id="GO:0006631">
    <property type="term" value="P:fatty acid metabolic process"/>
    <property type="evidence" value="ECO:0007669"/>
    <property type="project" value="TreeGrafter"/>
</dbReference>
<dbReference type="SUPFAM" id="SSF56801">
    <property type="entry name" value="Acetyl-CoA synthetase-like"/>
    <property type="match status" value="1"/>
</dbReference>
<dbReference type="InterPro" id="IPR045851">
    <property type="entry name" value="AMP-bd_C_sf"/>
</dbReference>